<feature type="binding site" evidence="12">
    <location>
        <position position="287"/>
    </location>
    <ligand>
        <name>Mg(2+)</name>
        <dbReference type="ChEBI" id="CHEBI:18420"/>
        <label>2</label>
    </ligand>
</feature>
<reference evidence="15 16" key="1">
    <citation type="journal article" date="2016" name="Nat. Commun.">
        <title>Thousands of microbial genomes shed light on interconnected biogeochemical processes in an aquifer system.</title>
        <authorList>
            <person name="Anantharaman K."/>
            <person name="Brown C.T."/>
            <person name="Hug L.A."/>
            <person name="Sharon I."/>
            <person name="Castelle C.J."/>
            <person name="Probst A.J."/>
            <person name="Thomas B.C."/>
            <person name="Singh A."/>
            <person name="Wilkins M.J."/>
            <person name="Karaoz U."/>
            <person name="Brodie E.L."/>
            <person name="Williams K.H."/>
            <person name="Hubbard S.S."/>
            <person name="Banfield J.F."/>
        </authorList>
    </citation>
    <scope>NUCLEOTIDE SEQUENCE [LARGE SCALE GENOMIC DNA]</scope>
</reference>
<dbReference type="EC" id="6.3.2.4" evidence="10"/>
<dbReference type="PROSITE" id="PS00844">
    <property type="entry name" value="DALA_DALA_LIGASE_2"/>
    <property type="match status" value="1"/>
</dbReference>
<evidence type="ECO:0000256" key="12">
    <source>
        <dbReference type="PIRSR" id="PIRSR039102-3"/>
    </source>
</evidence>
<dbReference type="Gene3D" id="3.30.470.20">
    <property type="entry name" value="ATP-grasp fold, B domain"/>
    <property type="match status" value="1"/>
</dbReference>
<keyword evidence="5 13" id="KW-0547">Nucleotide-binding</keyword>
<dbReference type="Pfam" id="PF01820">
    <property type="entry name" value="Dala_Dala_lig_N"/>
    <property type="match status" value="2"/>
</dbReference>
<comment type="cofactor">
    <cofactor evidence="12">
        <name>Mg(2+)</name>
        <dbReference type="ChEBI" id="CHEBI:18420"/>
    </cofactor>
    <cofactor evidence="12">
        <name>Mn(2+)</name>
        <dbReference type="ChEBI" id="CHEBI:29035"/>
    </cofactor>
    <text evidence="12">Binds 2 magnesium or manganese ions per subunit.</text>
</comment>
<keyword evidence="6 13" id="KW-0067">ATP-binding</keyword>
<evidence type="ECO:0000313" key="16">
    <source>
        <dbReference type="Proteomes" id="UP000176355"/>
    </source>
</evidence>
<keyword evidence="8 10" id="KW-0573">Peptidoglycan synthesis</keyword>
<keyword evidence="12" id="KW-0479">Metal-binding</keyword>
<dbReference type="InterPro" id="IPR011761">
    <property type="entry name" value="ATP-grasp"/>
</dbReference>
<comment type="pathway">
    <text evidence="10">Cell wall biogenesis; peptidoglycan biosynthesis.</text>
</comment>
<dbReference type="STRING" id="1802333.A3G03_01405"/>
<dbReference type="GO" id="GO:0005737">
    <property type="term" value="C:cytoplasm"/>
    <property type="evidence" value="ECO:0007669"/>
    <property type="project" value="UniProtKB-SubCell"/>
</dbReference>
<comment type="subcellular location">
    <subcellularLocation>
        <location evidence="1 10">Cytoplasm</location>
    </subcellularLocation>
</comment>
<evidence type="ECO:0000313" key="15">
    <source>
        <dbReference type="EMBL" id="OHA43319.1"/>
    </source>
</evidence>
<proteinExistence type="inferred from homology"/>
<dbReference type="Proteomes" id="UP000176355">
    <property type="component" value="Unassembled WGS sequence"/>
</dbReference>
<sequence length="323" mass="35900">MAKTIVGVLRGGPSSEYEVSLQTGASVLKNLNRERYEPRDIFITKNGVWHMDGFQRGEDYILHRLDVVFNALHGEYGEDGKVQRILEHFGVPFTGSRSLPSAMAMNKVMTKNSMVNLPLKMPRHIVIENSDEDLEKKIMEIWRTFIQPSVVKPMALGSSVGVGIARDFPTLHGLILGALEKSDAALVEEYIRGREATCGVVENFRGDEIYQLLPVEIIPPAEKDFFDYEAKYSGASREICPGNFLPEEKVAIQQAAALVHQTLGLGHYSRSDFIVSPKRGIYFLEVNTLPGLTNESLLPKSLAAIGCSLPDFLEHLITLALSR</sequence>
<dbReference type="GO" id="GO:0009252">
    <property type="term" value="P:peptidoglycan biosynthetic process"/>
    <property type="evidence" value="ECO:0007669"/>
    <property type="project" value="UniProtKB-UniRule"/>
</dbReference>
<comment type="catalytic activity">
    <reaction evidence="10">
        <text>2 D-alanine + ATP = D-alanyl-D-alanine + ADP + phosphate + H(+)</text>
        <dbReference type="Rhea" id="RHEA:11224"/>
        <dbReference type="ChEBI" id="CHEBI:15378"/>
        <dbReference type="ChEBI" id="CHEBI:30616"/>
        <dbReference type="ChEBI" id="CHEBI:43474"/>
        <dbReference type="ChEBI" id="CHEBI:57416"/>
        <dbReference type="ChEBI" id="CHEBI:57822"/>
        <dbReference type="ChEBI" id="CHEBI:456216"/>
        <dbReference type="EC" id="6.3.2.4"/>
    </reaction>
</comment>
<dbReference type="InterPro" id="IPR000291">
    <property type="entry name" value="D-Ala_lig_Van_CS"/>
</dbReference>
<dbReference type="Pfam" id="PF07478">
    <property type="entry name" value="Dala_Dala_lig_C"/>
    <property type="match status" value="1"/>
</dbReference>
<evidence type="ECO:0000256" key="3">
    <source>
        <dbReference type="ARBA" id="ARBA00022490"/>
    </source>
</evidence>
<feature type="active site" evidence="11">
    <location>
        <position position="158"/>
    </location>
</feature>
<evidence type="ECO:0000256" key="7">
    <source>
        <dbReference type="ARBA" id="ARBA00022960"/>
    </source>
</evidence>
<keyword evidence="12" id="KW-0460">Magnesium</keyword>
<feature type="binding site" evidence="12">
    <location>
        <position position="285"/>
    </location>
    <ligand>
        <name>Mg(2+)</name>
        <dbReference type="ChEBI" id="CHEBI:18420"/>
        <label>1</label>
    </ligand>
</feature>
<keyword evidence="12" id="KW-0464">Manganese</keyword>
<comment type="similarity">
    <text evidence="2 10">Belongs to the D-alanine--D-alanine ligase family.</text>
</comment>
<dbReference type="HAMAP" id="MF_00047">
    <property type="entry name" value="Dala_Dala_lig"/>
    <property type="match status" value="1"/>
</dbReference>
<comment type="caution">
    <text evidence="15">The sequence shown here is derived from an EMBL/GenBank/DDBJ whole genome shotgun (WGS) entry which is preliminary data.</text>
</comment>
<dbReference type="Gene3D" id="3.30.1490.20">
    <property type="entry name" value="ATP-grasp fold, A domain"/>
    <property type="match status" value="1"/>
</dbReference>
<dbReference type="GO" id="GO:0046872">
    <property type="term" value="F:metal ion binding"/>
    <property type="evidence" value="ECO:0007669"/>
    <property type="project" value="UniProtKB-KW"/>
</dbReference>
<dbReference type="PIRSF" id="PIRSF039102">
    <property type="entry name" value="Ddl/VanB"/>
    <property type="match status" value="1"/>
</dbReference>
<protein>
    <recommendedName>
        <fullName evidence="10">D-alanine--D-alanine ligase</fullName>
        <ecNumber evidence="10">6.3.2.4</ecNumber>
    </recommendedName>
    <alternativeName>
        <fullName evidence="10">D-Ala-D-Ala ligase</fullName>
    </alternativeName>
    <alternativeName>
        <fullName evidence="10">D-alanylalanine synthetase</fullName>
    </alternativeName>
</protein>
<keyword evidence="4 10" id="KW-0436">Ligase</keyword>
<dbReference type="GO" id="GO:0005524">
    <property type="term" value="F:ATP binding"/>
    <property type="evidence" value="ECO:0007669"/>
    <property type="project" value="UniProtKB-UniRule"/>
</dbReference>
<dbReference type="InterPro" id="IPR013815">
    <property type="entry name" value="ATP_grasp_subdomain_1"/>
</dbReference>
<dbReference type="UniPathway" id="UPA00219"/>
<keyword evidence="9 10" id="KW-0961">Cell wall biogenesis/degradation</keyword>
<evidence type="ECO:0000256" key="1">
    <source>
        <dbReference type="ARBA" id="ARBA00004496"/>
    </source>
</evidence>
<comment type="function">
    <text evidence="10">Cell wall formation.</text>
</comment>
<feature type="binding site" evidence="12">
    <location>
        <position position="285"/>
    </location>
    <ligand>
        <name>Mg(2+)</name>
        <dbReference type="ChEBI" id="CHEBI:18420"/>
        <label>2</label>
    </ligand>
</feature>
<dbReference type="GO" id="GO:0071555">
    <property type="term" value="P:cell wall organization"/>
    <property type="evidence" value="ECO:0007669"/>
    <property type="project" value="UniProtKB-KW"/>
</dbReference>
<feature type="active site" evidence="11">
    <location>
        <position position="296"/>
    </location>
</feature>
<dbReference type="InterPro" id="IPR011095">
    <property type="entry name" value="Dala_Dala_lig_C"/>
</dbReference>
<evidence type="ECO:0000256" key="10">
    <source>
        <dbReference type="HAMAP-Rule" id="MF_00047"/>
    </source>
</evidence>
<dbReference type="SUPFAM" id="SSF56059">
    <property type="entry name" value="Glutathione synthetase ATP-binding domain-like"/>
    <property type="match status" value="1"/>
</dbReference>
<organism evidence="15 16">
    <name type="scientific">Candidatus Taylorbacteria bacterium RIFCSPLOWO2_12_FULL_44_15c</name>
    <dbReference type="NCBI Taxonomy" id="1802333"/>
    <lineage>
        <taxon>Bacteria</taxon>
        <taxon>Candidatus Tayloriibacteriota</taxon>
    </lineage>
</organism>
<evidence type="ECO:0000256" key="6">
    <source>
        <dbReference type="ARBA" id="ARBA00022840"/>
    </source>
</evidence>
<keyword evidence="7 10" id="KW-0133">Cell shape</keyword>
<dbReference type="NCBIfam" id="NF002378">
    <property type="entry name" value="PRK01372.1"/>
    <property type="match status" value="1"/>
</dbReference>
<accession>A0A1G2P6H5</accession>
<dbReference type="AlphaFoldDB" id="A0A1G2P6H5"/>
<name>A0A1G2P6H5_9BACT</name>
<dbReference type="PANTHER" id="PTHR23132">
    <property type="entry name" value="D-ALANINE--D-ALANINE LIGASE"/>
    <property type="match status" value="1"/>
</dbReference>
<evidence type="ECO:0000256" key="9">
    <source>
        <dbReference type="ARBA" id="ARBA00023316"/>
    </source>
</evidence>
<dbReference type="InterPro" id="IPR016185">
    <property type="entry name" value="PreATP-grasp_dom_sf"/>
</dbReference>
<gene>
    <name evidence="10" type="primary">ddl</name>
    <name evidence="15" type="ORF">A3G03_01405</name>
</gene>
<dbReference type="InterPro" id="IPR005905">
    <property type="entry name" value="D_ala_D_ala"/>
</dbReference>
<keyword evidence="3 10" id="KW-0963">Cytoplasm</keyword>
<evidence type="ECO:0000256" key="5">
    <source>
        <dbReference type="ARBA" id="ARBA00022741"/>
    </source>
</evidence>
<dbReference type="InterPro" id="IPR011127">
    <property type="entry name" value="Dala_Dala_lig_N"/>
</dbReference>
<evidence type="ECO:0000256" key="4">
    <source>
        <dbReference type="ARBA" id="ARBA00022598"/>
    </source>
</evidence>
<evidence type="ECO:0000256" key="13">
    <source>
        <dbReference type="PROSITE-ProRule" id="PRU00409"/>
    </source>
</evidence>
<evidence type="ECO:0000259" key="14">
    <source>
        <dbReference type="PROSITE" id="PS50975"/>
    </source>
</evidence>
<evidence type="ECO:0000256" key="8">
    <source>
        <dbReference type="ARBA" id="ARBA00022984"/>
    </source>
</evidence>
<dbReference type="EMBL" id="MHSL01000026">
    <property type="protein sequence ID" value="OHA43319.1"/>
    <property type="molecule type" value="Genomic_DNA"/>
</dbReference>
<dbReference type="GO" id="GO:0008360">
    <property type="term" value="P:regulation of cell shape"/>
    <property type="evidence" value="ECO:0007669"/>
    <property type="project" value="UniProtKB-KW"/>
</dbReference>
<dbReference type="Gene3D" id="3.40.50.20">
    <property type="match status" value="1"/>
</dbReference>
<evidence type="ECO:0000256" key="11">
    <source>
        <dbReference type="PIRSR" id="PIRSR039102-1"/>
    </source>
</evidence>
<feature type="active site" evidence="11">
    <location>
        <position position="16"/>
    </location>
</feature>
<feature type="domain" description="ATP-grasp" evidence="14">
    <location>
        <begin position="111"/>
        <end position="318"/>
    </location>
</feature>
<feature type="binding site" evidence="12">
    <location>
        <position position="272"/>
    </location>
    <ligand>
        <name>Mg(2+)</name>
        <dbReference type="ChEBI" id="CHEBI:18420"/>
        <label>1</label>
    </ligand>
</feature>
<dbReference type="PANTHER" id="PTHR23132:SF23">
    <property type="entry name" value="D-ALANINE--D-ALANINE LIGASE B"/>
    <property type="match status" value="1"/>
</dbReference>
<evidence type="ECO:0000256" key="2">
    <source>
        <dbReference type="ARBA" id="ARBA00010871"/>
    </source>
</evidence>
<dbReference type="PROSITE" id="PS50975">
    <property type="entry name" value="ATP_GRASP"/>
    <property type="match status" value="1"/>
</dbReference>
<dbReference type="SUPFAM" id="SSF52440">
    <property type="entry name" value="PreATP-grasp domain"/>
    <property type="match status" value="1"/>
</dbReference>
<dbReference type="GO" id="GO:0008716">
    <property type="term" value="F:D-alanine-D-alanine ligase activity"/>
    <property type="evidence" value="ECO:0007669"/>
    <property type="project" value="UniProtKB-UniRule"/>
</dbReference>